<dbReference type="GO" id="GO:0005576">
    <property type="term" value="C:extracellular region"/>
    <property type="evidence" value="ECO:0007669"/>
    <property type="project" value="UniProtKB-SubCell"/>
</dbReference>
<dbReference type="Pfam" id="PF22633">
    <property type="entry name" value="F5_F8_type_C_2"/>
    <property type="match status" value="1"/>
</dbReference>
<evidence type="ECO:0000256" key="5">
    <source>
        <dbReference type="ARBA" id="ARBA00022525"/>
    </source>
</evidence>
<dbReference type="InterPro" id="IPR008979">
    <property type="entry name" value="Galactose-bd-like_sf"/>
</dbReference>
<dbReference type="Proteomes" id="UP000261660">
    <property type="component" value="Unplaced"/>
</dbReference>
<feature type="domain" description="Fucolectin tachylectin-4 pentraxin-1" evidence="10">
    <location>
        <begin position="14"/>
        <end position="155"/>
    </location>
</feature>
<dbReference type="STRING" id="56723.ENSLBEP00000011634"/>
<name>A0A3Q3EW85_9LABR</name>
<protein>
    <recommendedName>
        <fullName evidence="10">Fucolectin tachylectin-4 pentraxin-1 domain-containing protein</fullName>
    </recommendedName>
</protein>
<reference evidence="11" key="2">
    <citation type="submission" date="2025-09" db="UniProtKB">
        <authorList>
            <consortium name="Ensembl"/>
        </authorList>
    </citation>
    <scope>IDENTIFICATION</scope>
</reference>
<dbReference type="GO" id="GO:0042806">
    <property type="term" value="F:fucose binding"/>
    <property type="evidence" value="ECO:0007669"/>
    <property type="project" value="UniProtKB-ARBA"/>
</dbReference>
<dbReference type="SUPFAM" id="SSF49785">
    <property type="entry name" value="Galactose-binding domain-like"/>
    <property type="match status" value="1"/>
</dbReference>
<dbReference type="GO" id="GO:0046872">
    <property type="term" value="F:metal ion binding"/>
    <property type="evidence" value="ECO:0007669"/>
    <property type="project" value="UniProtKB-KW"/>
</dbReference>
<evidence type="ECO:0000313" key="11">
    <source>
        <dbReference type="Ensembl" id="ENSLBEP00000011634.1"/>
    </source>
</evidence>
<dbReference type="SMART" id="SM00607">
    <property type="entry name" value="FTP"/>
    <property type="match status" value="1"/>
</dbReference>
<comment type="similarity">
    <text evidence="3">Belongs to the fucolectin family.</text>
</comment>
<evidence type="ECO:0000256" key="6">
    <source>
        <dbReference type="ARBA" id="ARBA00022723"/>
    </source>
</evidence>
<keyword evidence="8" id="KW-0106">Calcium</keyword>
<keyword evidence="6" id="KW-0479">Metal-binding</keyword>
<organism evidence="11 12">
    <name type="scientific">Labrus bergylta</name>
    <name type="common">ballan wrasse</name>
    <dbReference type="NCBI Taxonomy" id="56723"/>
    <lineage>
        <taxon>Eukaryota</taxon>
        <taxon>Metazoa</taxon>
        <taxon>Chordata</taxon>
        <taxon>Craniata</taxon>
        <taxon>Vertebrata</taxon>
        <taxon>Euteleostomi</taxon>
        <taxon>Actinopterygii</taxon>
        <taxon>Neopterygii</taxon>
        <taxon>Teleostei</taxon>
        <taxon>Neoteleostei</taxon>
        <taxon>Acanthomorphata</taxon>
        <taxon>Eupercaria</taxon>
        <taxon>Labriformes</taxon>
        <taxon>Labridae</taxon>
        <taxon>Labrus</taxon>
    </lineage>
</organism>
<evidence type="ECO:0000256" key="3">
    <source>
        <dbReference type="ARBA" id="ARBA00010147"/>
    </source>
</evidence>
<keyword evidence="5" id="KW-0964">Secreted</keyword>
<dbReference type="Gene3D" id="2.60.120.260">
    <property type="entry name" value="Galactose-binding domain-like"/>
    <property type="match status" value="1"/>
</dbReference>
<dbReference type="GO" id="GO:0001868">
    <property type="term" value="P:regulation of complement activation, lectin pathway"/>
    <property type="evidence" value="ECO:0007669"/>
    <property type="project" value="UniProtKB-ARBA"/>
</dbReference>
<dbReference type="PANTHER" id="PTHR45713">
    <property type="entry name" value="FTP DOMAIN-CONTAINING PROTEIN"/>
    <property type="match status" value="1"/>
</dbReference>
<dbReference type="InterPro" id="IPR051941">
    <property type="entry name" value="BG_Antigen-Binding_Lectin"/>
</dbReference>
<evidence type="ECO:0000256" key="4">
    <source>
        <dbReference type="ARBA" id="ARBA00011233"/>
    </source>
</evidence>
<evidence type="ECO:0000256" key="2">
    <source>
        <dbReference type="ARBA" id="ARBA00004613"/>
    </source>
</evidence>
<dbReference type="InParanoid" id="A0A3Q3EW85"/>
<evidence type="ECO:0000256" key="8">
    <source>
        <dbReference type="ARBA" id="ARBA00022837"/>
    </source>
</evidence>
<comment type="subcellular location">
    <subcellularLocation>
        <location evidence="2">Secreted</location>
    </subcellularLocation>
</comment>
<reference evidence="11" key="1">
    <citation type="submission" date="2025-08" db="UniProtKB">
        <authorList>
            <consortium name="Ensembl"/>
        </authorList>
    </citation>
    <scope>IDENTIFICATION</scope>
</reference>
<keyword evidence="12" id="KW-1185">Reference proteome</keyword>
<evidence type="ECO:0000256" key="9">
    <source>
        <dbReference type="ARBA" id="ARBA00023157"/>
    </source>
</evidence>
<dbReference type="Ensembl" id="ENSLBET00000012231.1">
    <property type="protein sequence ID" value="ENSLBEP00000011634.1"/>
    <property type="gene ID" value="ENSLBEG00000008971.1"/>
</dbReference>
<keyword evidence="7" id="KW-0430">Lectin</keyword>
<accession>A0A3Q3EW85</accession>
<dbReference type="GO" id="GO:0010185">
    <property type="term" value="P:regulation of cellular defense response"/>
    <property type="evidence" value="ECO:0007669"/>
    <property type="project" value="UniProtKB-ARBA"/>
</dbReference>
<dbReference type="InterPro" id="IPR006585">
    <property type="entry name" value="FTP1"/>
</dbReference>
<comment type="function">
    <text evidence="1">Acts as a defensive agent. Recognizes blood group fucosylated oligosaccharides including A, B, H and Lewis B-type antigens. Does not recognize Lewis A antigen and has low affinity for monovalent haptens.</text>
</comment>
<proteinExistence type="inferred from homology"/>
<dbReference type="GeneTree" id="ENSGT01060000248575"/>
<evidence type="ECO:0000256" key="1">
    <source>
        <dbReference type="ARBA" id="ARBA00002219"/>
    </source>
</evidence>
<dbReference type="PANTHER" id="PTHR45713:SF8">
    <property type="entry name" value="SI:CH211-215K15.4"/>
    <property type="match status" value="1"/>
</dbReference>
<evidence type="ECO:0000256" key="7">
    <source>
        <dbReference type="ARBA" id="ARBA00022734"/>
    </source>
</evidence>
<keyword evidence="9" id="KW-1015">Disulfide bond</keyword>
<dbReference type="AlphaFoldDB" id="A0A3Q3EW85"/>
<sequence length="165" mass="18030">MFKSLFFYHQASSLQNVALLGTATQSSLSSVGLASNAIDGNRNPEWTAGSCTHTEDGPDHWWSLLLPERYSITHVNITNRSVFASRINNAELLIGNSRENNGNNNPRCSVITSIPASGTRTYNCSGMIGQLVNVKLFDAPRSVLTICELEVYGASCFFGWLIQLA</sequence>
<evidence type="ECO:0000313" key="12">
    <source>
        <dbReference type="Proteomes" id="UP000261660"/>
    </source>
</evidence>
<evidence type="ECO:0000259" key="10">
    <source>
        <dbReference type="SMART" id="SM00607"/>
    </source>
</evidence>
<comment type="subunit">
    <text evidence="4">Homotrimer.</text>
</comment>